<evidence type="ECO:0000256" key="1">
    <source>
        <dbReference type="ARBA" id="ARBA00007092"/>
    </source>
</evidence>
<dbReference type="GO" id="GO:0046872">
    <property type="term" value="F:metal ion binding"/>
    <property type="evidence" value="ECO:0007669"/>
    <property type="project" value="UniProtKB-KW"/>
</dbReference>
<dbReference type="OrthoDB" id="422731at2759"/>
<feature type="binding site" evidence="5">
    <location>
        <position position="193"/>
    </location>
    <ligand>
        <name>Mg(2+)</name>
        <dbReference type="ChEBI" id="CHEBI:18420"/>
        <label>1</label>
    </ligand>
</feature>
<accession>A0A812RPR9</accession>
<gene>
    <name evidence="8" type="ORF">SNAT2548_LOCUS24452</name>
</gene>
<evidence type="ECO:0000256" key="5">
    <source>
        <dbReference type="PIRSR" id="PIRSR604808-2"/>
    </source>
</evidence>
<dbReference type="SUPFAM" id="SSF56219">
    <property type="entry name" value="DNase I-like"/>
    <property type="match status" value="1"/>
</dbReference>
<feature type="site" description="Transition state stabilizer" evidence="6">
    <location>
        <position position="193"/>
    </location>
</feature>
<evidence type="ECO:0000313" key="9">
    <source>
        <dbReference type="Proteomes" id="UP000604046"/>
    </source>
</evidence>
<dbReference type="InterPro" id="IPR005135">
    <property type="entry name" value="Endo/exonuclease/phosphatase"/>
</dbReference>
<dbReference type="Gene3D" id="3.60.10.10">
    <property type="entry name" value="Endonuclease/exonuclease/phosphatase"/>
    <property type="match status" value="1"/>
</dbReference>
<feature type="binding site" evidence="5">
    <location>
        <position position="61"/>
    </location>
    <ligand>
        <name>Mg(2+)</name>
        <dbReference type="ChEBI" id="CHEBI:18420"/>
        <label>1</label>
    </ligand>
</feature>
<evidence type="ECO:0000256" key="4">
    <source>
        <dbReference type="ARBA" id="ARBA00022842"/>
    </source>
</evidence>
<dbReference type="GO" id="GO:0008311">
    <property type="term" value="F:double-stranded DNA 3'-5' DNA exonuclease activity"/>
    <property type="evidence" value="ECO:0007669"/>
    <property type="project" value="TreeGrafter"/>
</dbReference>
<feature type="binding site" evidence="5">
    <location>
        <position position="27"/>
    </location>
    <ligand>
        <name>Mg(2+)</name>
        <dbReference type="ChEBI" id="CHEBI:18420"/>
        <label>1</label>
    </ligand>
</feature>
<comment type="caution">
    <text evidence="8">The sequence shown here is derived from an EMBL/GenBank/DDBJ whole genome shotgun (WGS) entry which is preliminary data.</text>
</comment>
<keyword evidence="2 5" id="KW-0479">Metal-binding</keyword>
<dbReference type="GO" id="GO:0006284">
    <property type="term" value="P:base-excision repair"/>
    <property type="evidence" value="ECO:0007669"/>
    <property type="project" value="TreeGrafter"/>
</dbReference>
<proteinExistence type="inferred from homology"/>
<dbReference type="InterPro" id="IPR004808">
    <property type="entry name" value="AP_endonuc_1"/>
</dbReference>
<feature type="domain" description="Endonuclease/exonuclease/phosphatase" evidence="7">
    <location>
        <begin position="24"/>
        <end position="203"/>
    </location>
</feature>
<dbReference type="GO" id="GO:0005634">
    <property type="term" value="C:nucleus"/>
    <property type="evidence" value="ECO:0007669"/>
    <property type="project" value="TreeGrafter"/>
</dbReference>
<evidence type="ECO:0000256" key="6">
    <source>
        <dbReference type="PIRSR" id="PIRSR604808-3"/>
    </source>
</evidence>
<keyword evidence="3" id="KW-0378">Hydrolase</keyword>
<dbReference type="PANTHER" id="PTHR22748">
    <property type="entry name" value="AP ENDONUCLEASE"/>
    <property type="match status" value="1"/>
</dbReference>
<dbReference type="GO" id="GO:0008081">
    <property type="term" value="F:phosphoric diester hydrolase activity"/>
    <property type="evidence" value="ECO:0007669"/>
    <property type="project" value="TreeGrafter"/>
</dbReference>
<evidence type="ECO:0000313" key="8">
    <source>
        <dbReference type="EMBL" id="CAE7448015.1"/>
    </source>
</evidence>
<comment type="cofactor">
    <cofactor evidence="5">
        <name>Mg(2+)</name>
        <dbReference type="ChEBI" id="CHEBI:18420"/>
    </cofactor>
    <cofactor evidence="5">
        <name>Mn(2+)</name>
        <dbReference type="ChEBI" id="CHEBI:29035"/>
    </cofactor>
    <text evidence="5">Probably binds two magnesium or manganese ions per subunit.</text>
</comment>
<dbReference type="Pfam" id="PF03372">
    <property type="entry name" value="Exo_endo_phos"/>
    <property type="match status" value="1"/>
</dbReference>
<dbReference type="AlphaFoldDB" id="A0A812RPR9"/>
<dbReference type="GO" id="GO:0003906">
    <property type="term" value="F:DNA-(apurinic or apyrimidinic site) endonuclease activity"/>
    <property type="evidence" value="ECO:0007669"/>
    <property type="project" value="TreeGrafter"/>
</dbReference>
<feature type="binding site" evidence="5">
    <location>
        <position position="191"/>
    </location>
    <ligand>
        <name>Mg(2+)</name>
        <dbReference type="ChEBI" id="CHEBI:18420"/>
        <label>1</label>
    </ligand>
</feature>
<keyword evidence="5" id="KW-0464">Manganese</keyword>
<organism evidence="8 9">
    <name type="scientific">Symbiodinium natans</name>
    <dbReference type="NCBI Taxonomy" id="878477"/>
    <lineage>
        <taxon>Eukaryota</taxon>
        <taxon>Sar</taxon>
        <taxon>Alveolata</taxon>
        <taxon>Dinophyceae</taxon>
        <taxon>Suessiales</taxon>
        <taxon>Symbiodiniaceae</taxon>
        <taxon>Symbiodinium</taxon>
    </lineage>
</organism>
<dbReference type="PANTHER" id="PTHR22748:SF6">
    <property type="entry name" value="DNA-(APURINIC OR APYRIMIDINIC SITE) ENDONUCLEASE"/>
    <property type="match status" value="1"/>
</dbReference>
<evidence type="ECO:0000259" key="7">
    <source>
        <dbReference type="Pfam" id="PF03372"/>
    </source>
</evidence>
<comment type="similarity">
    <text evidence="1">Belongs to the DNA repair enzymes AP/ExoA family.</text>
</comment>
<reference evidence="8" key="1">
    <citation type="submission" date="2021-02" db="EMBL/GenBank/DDBJ databases">
        <authorList>
            <person name="Dougan E. K."/>
            <person name="Rhodes N."/>
            <person name="Thang M."/>
            <person name="Chan C."/>
        </authorList>
    </citation>
    <scope>NUCLEOTIDE SEQUENCE</scope>
</reference>
<keyword evidence="9" id="KW-1185">Reference proteome</keyword>
<name>A0A812RPR9_9DINO</name>
<dbReference type="EMBL" id="CAJNDS010002358">
    <property type="protein sequence ID" value="CAE7448015.1"/>
    <property type="molecule type" value="Genomic_DNA"/>
</dbReference>
<protein>
    <recommendedName>
        <fullName evidence="7">Endonuclease/exonuclease/phosphatase domain-containing protein</fullName>
    </recommendedName>
</protein>
<dbReference type="Proteomes" id="UP000604046">
    <property type="component" value="Unassembled WGS sequence"/>
</dbReference>
<dbReference type="InterPro" id="IPR036691">
    <property type="entry name" value="Endo/exonu/phosph_ase_sf"/>
</dbReference>
<evidence type="ECO:0000256" key="3">
    <source>
        <dbReference type="ARBA" id="ARBA00022801"/>
    </source>
</evidence>
<keyword evidence="4 5" id="KW-0460">Magnesium</keyword>
<sequence length="368" mass="39995">MVSPKTAAAKADSVATAADSLLVVSWNSAGFSRTHSLIQAHFGSLDAFLDSHQADIFCVQETRINASQLKSLADCQQLGAISAKGRYKSFWAFNEAGQYNGTATWIRKDLAPHARATQAVLRDDMDRDGRCLLVDLGGLAVFNVYAPLARLQENGAVNDAAVRQKNKFLHLLQGRIEETRRLGKKVLVCGDLNLTYRAVDVEPRWLRVKIDEGCVCGRKAWAVSDKSTKPSAGGPHIRVVDAAAELKVQLTLTVETAKRCLEVLRPSPEGLRVPSPVVPDLPLLPADRILIGITKVEEDSETKVNSKSNREVRLWSSTTSATAQVDGTPMQLLAGRQDQLILLEFGVPFKQLEAQGIPVHKASLGLGS</sequence>
<evidence type="ECO:0000256" key="2">
    <source>
        <dbReference type="ARBA" id="ARBA00022723"/>
    </source>
</evidence>